<dbReference type="PANTHER" id="PTHR11306">
    <property type="entry name" value="NIEMANN PICK TYPE C2 PROTEIN NPC2-RELATED"/>
    <property type="match status" value="1"/>
</dbReference>
<name>A0A9W8HIW5_9FUNG</name>
<gene>
    <name evidence="9" type="primary">NPC2</name>
    <name evidence="9" type="ORF">GGI15_002768</name>
</gene>
<dbReference type="InterPro" id="IPR014756">
    <property type="entry name" value="Ig_E-set"/>
</dbReference>
<evidence type="ECO:0000256" key="7">
    <source>
        <dbReference type="ARBA" id="ARBA00023055"/>
    </source>
</evidence>
<dbReference type="GO" id="GO:0032934">
    <property type="term" value="F:sterol binding"/>
    <property type="evidence" value="ECO:0007669"/>
    <property type="project" value="InterPro"/>
</dbReference>
<reference evidence="9" key="1">
    <citation type="submission" date="2022-07" db="EMBL/GenBank/DDBJ databases">
        <title>Phylogenomic reconstructions and comparative analyses of Kickxellomycotina fungi.</title>
        <authorList>
            <person name="Reynolds N.K."/>
            <person name="Stajich J.E."/>
            <person name="Barry K."/>
            <person name="Grigoriev I.V."/>
            <person name="Crous P."/>
            <person name="Smith M.E."/>
        </authorList>
    </citation>
    <scope>NUCLEOTIDE SEQUENCE</scope>
    <source>
        <strain evidence="9">BCRC 34489</strain>
    </source>
</reference>
<comment type="similarity">
    <text evidence="2">Belongs to the NPC2 family.</text>
</comment>
<evidence type="ECO:0000256" key="6">
    <source>
        <dbReference type="ARBA" id="ARBA00022729"/>
    </source>
</evidence>
<evidence type="ECO:0000313" key="10">
    <source>
        <dbReference type="Proteomes" id="UP001140172"/>
    </source>
</evidence>
<evidence type="ECO:0000256" key="4">
    <source>
        <dbReference type="ARBA" id="ARBA00016056"/>
    </source>
</evidence>
<dbReference type="GO" id="GO:0015918">
    <property type="term" value="P:sterol transport"/>
    <property type="evidence" value="ECO:0007669"/>
    <property type="project" value="InterPro"/>
</dbReference>
<organism evidence="9 10">
    <name type="scientific">Coemansia interrupta</name>
    <dbReference type="NCBI Taxonomy" id="1126814"/>
    <lineage>
        <taxon>Eukaryota</taxon>
        <taxon>Fungi</taxon>
        <taxon>Fungi incertae sedis</taxon>
        <taxon>Zoopagomycota</taxon>
        <taxon>Kickxellomycotina</taxon>
        <taxon>Kickxellomycetes</taxon>
        <taxon>Kickxellales</taxon>
        <taxon>Kickxellaceae</taxon>
        <taxon>Coemansia</taxon>
    </lineage>
</organism>
<sequence>MKFTAPIVLPAFGSLTFTTALSIGDRMRVVVQEASGMFAALDLTASDSSGGSSTVRLLGDEDLGKNRTLNDIIRDVSHEDDLVDIKYVDMDPEHPKRSTAVHINALAYVKDHIESATANVKVKYGFITLLNRKYDLCEELKTNLNKTCPVDEGPIEVSVDVDIPGFIPPGWFHLEATAWRDSDEKSLGRILADIKF</sequence>
<dbReference type="SMART" id="SM00737">
    <property type="entry name" value="ML"/>
    <property type="match status" value="1"/>
</dbReference>
<evidence type="ECO:0000313" key="9">
    <source>
        <dbReference type="EMBL" id="KAJ2782891.1"/>
    </source>
</evidence>
<protein>
    <recommendedName>
        <fullName evidence="4">Phosphatidylglycerol/phosphatidylinositol transfer protein</fullName>
    </recommendedName>
</protein>
<proteinExistence type="inferred from homology"/>
<dbReference type="AlphaFoldDB" id="A0A9W8HIW5"/>
<evidence type="ECO:0000256" key="1">
    <source>
        <dbReference type="ARBA" id="ARBA00002053"/>
    </source>
</evidence>
<evidence type="ECO:0000256" key="3">
    <source>
        <dbReference type="ARBA" id="ARBA00011245"/>
    </source>
</evidence>
<comment type="caution">
    <text evidence="9">The sequence shown here is derived from an EMBL/GenBank/DDBJ whole genome shotgun (WGS) entry which is preliminary data.</text>
</comment>
<keyword evidence="5" id="KW-0813">Transport</keyword>
<dbReference type="InterPro" id="IPR039670">
    <property type="entry name" value="NPC2-like"/>
</dbReference>
<dbReference type="SUPFAM" id="SSF81296">
    <property type="entry name" value="E set domains"/>
    <property type="match status" value="1"/>
</dbReference>
<dbReference type="InterPro" id="IPR003172">
    <property type="entry name" value="ML_dom"/>
</dbReference>
<keyword evidence="6" id="KW-0732">Signal</keyword>
<evidence type="ECO:0000256" key="2">
    <source>
        <dbReference type="ARBA" id="ARBA00006370"/>
    </source>
</evidence>
<evidence type="ECO:0000259" key="8">
    <source>
        <dbReference type="SMART" id="SM00737"/>
    </source>
</evidence>
<evidence type="ECO:0000256" key="5">
    <source>
        <dbReference type="ARBA" id="ARBA00022448"/>
    </source>
</evidence>
<comment type="subunit">
    <text evidence="3">Monomer.</text>
</comment>
<dbReference type="PANTHER" id="PTHR11306:SF0">
    <property type="entry name" value="PHOSPHATIDYLGLYCEROL_PHOSPHATIDYLINOSITOL TRANSFER PROTEIN"/>
    <property type="match status" value="1"/>
</dbReference>
<keyword evidence="7" id="KW-0445">Lipid transport</keyword>
<dbReference type="Pfam" id="PF02221">
    <property type="entry name" value="E1_DerP2_DerF2"/>
    <property type="match status" value="1"/>
</dbReference>
<dbReference type="OrthoDB" id="6409159at2759"/>
<feature type="domain" description="MD-2-related lipid-recognition" evidence="8">
    <location>
        <begin position="76"/>
        <end position="194"/>
    </location>
</feature>
<keyword evidence="10" id="KW-1185">Reference proteome</keyword>
<dbReference type="EMBL" id="JANBUM010000161">
    <property type="protein sequence ID" value="KAJ2782891.1"/>
    <property type="molecule type" value="Genomic_DNA"/>
</dbReference>
<dbReference type="Proteomes" id="UP001140172">
    <property type="component" value="Unassembled WGS sequence"/>
</dbReference>
<accession>A0A9W8HIW5</accession>
<dbReference type="Gene3D" id="2.60.40.770">
    <property type="match status" value="1"/>
</dbReference>
<comment type="function">
    <text evidence="1">Catalyzes the intermembrane transfer of phosphatidylglycerol and phosphatidylinositol.</text>
</comment>